<feature type="region of interest" description="Disordered" evidence="1">
    <location>
        <begin position="252"/>
        <end position="285"/>
    </location>
</feature>
<feature type="region of interest" description="Disordered" evidence="1">
    <location>
        <begin position="130"/>
        <end position="207"/>
    </location>
</feature>
<dbReference type="PRINTS" id="PR01217">
    <property type="entry name" value="PRICHEXTENSN"/>
</dbReference>
<accession>A0AAE1GKH1</accession>
<feature type="compositionally biased region" description="Pro residues" evidence="1">
    <location>
        <begin position="140"/>
        <end position="198"/>
    </location>
</feature>
<evidence type="ECO:0000256" key="1">
    <source>
        <dbReference type="SAM" id="MobiDB-lite"/>
    </source>
</evidence>
<evidence type="ECO:0000313" key="2">
    <source>
        <dbReference type="EMBL" id="KAK3893521.1"/>
    </source>
</evidence>
<dbReference type="Proteomes" id="UP001286313">
    <property type="component" value="Unassembled WGS sequence"/>
</dbReference>
<proteinExistence type="predicted"/>
<keyword evidence="3" id="KW-1185">Reference proteome</keyword>
<dbReference type="EMBL" id="JAWQEG010000201">
    <property type="protein sequence ID" value="KAK3893521.1"/>
    <property type="molecule type" value="Genomic_DNA"/>
</dbReference>
<organism evidence="2 3">
    <name type="scientific">Petrolisthes cinctipes</name>
    <name type="common">Flat porcelain crab</name>
    <dbReference type="NCBI Taxonomy" id="88211"/>
    <lineage>
        <taxon>Eukaryota</taxon>
        <taxon>Metazoa</taxon>
        <taxon>Ecdysozoa</taxon>
        <taxon>Arthropoda</taxon>
        <taxon>Crustacea</taxon>
        <taxon>Multicrustacea</taxon>
        <taxon>Malacostraca</taxon>
        <taxon>Eumalacostraca</taxon>
        <taxon>Eucarida</taxon>
        <taxon>Decapoda</taxon>
        <taxon>Pleocyemata</taxon>
        <taxon>Anomura</taxon>
        <taxon>Galatheoidea</taxon>
        <taxon>Porcellanidae</taxon>
        <taxon>Petrolisthes</taxon>
    </lineage>
</organism>
<dbReference type="AlphaFoldDB" id="A0AAE1GKH1"/>
<feature type="region of interest" description="Disordered" evidence="1">
    <location>
        <begin position="1"/>
        <end position="22"/>
    </location>
</feature>
<feature type="compositionally biased region" description="Basic and acidic residues" evidence="1">
    <location>
        <begin position="61"/>
        <end position="82"/>
    </location>
</feature>
<reference evidence="2" key="1">
    <citation type="submission" date="2023-10" db="EMBL/GenBank/DDBJ databases">
        <title>Genome assemblies of two species of porcelain crab, Petrolisthes cinctipes and Petrolisthes manimaculis (Anomura: Porcellanidae).</title>
        <authorList>
            <person name="Angst P."/>
        </authorList>
    </citation>
    <scope>NUCLEOTIDE SEQUENCE</scope>
    <source>
        <strain evidence="2">PB745_01</strain>
        <tissue evidence="2">Gill</tissue>
    </source>
</reference>
<protein>
    <submittedName>
        <fullName evidence="2">Uncharacterized protein</fullName>
    </submittedName>
</protein>
<sequence>MAAYSQNKEHTVHSEPLLSNPTEDFLNKSFTKTQLQKHCRELGLTNVWVNKNALVEMLMEHASTHSHSKEETPHTRDSHTSDSSEQMDSDILNLINENEAKTREIIKLTEQILEINQLKERVSARVAALEEHTCDQTSPTHPPLTSPTPPPPTSPTPSPPTAPPPTSPTPSPPTSPNPPPPTSPTPTPSTSPTPPPPYNITAKIGNMDTQIKILEDNVESIKSNISSETTSQNLPNEICRIMEDRISALEETATETQNNTEKPSNNEAKLHLNFPTHDLPPTKTP</sequence>
<evidence type="ECO:0000313" key="3">
    <source>
        <dbReference type="Proteomes" id="UP001286313"/>
    </source>
</evidence>
<feature type="region of interest" description="Disordered" evidence="1">
    <location>
        <begin position="61"/>
        <end position="87"/>
    </location>
</feature>
<feature type="compositionally biased region" description="Low complexity" evidence="1">
    <location>
        <begin position="252"/>
        <end position="261"/>
    </location>
</feature>
<name>A0AAE1GKH1_PETCI</name>
<comment type="caution">
    <text evidence="2">The sequence shown here is derived from an EMBL/GenBank/DDBJ whole genome shotgun (WGS) entry which is preliminary data.</text>
</comment>
<gene>
    <name evidence="2" type="ORF">Pcinc_002677</name>
</gene>